<dbReference type="InterPro" id="IPR026891">
    <property type="entry name" value="Fn3-like"/>
</dbReference>
<dbReference type="Pfam" id="PF14310">
    <property type="entry name" value="Fn3-like"/>
    <property type="match status" value="1"/>
</dbReference>
<evidence type="ECO:0000313" key="4">
    <source>
        <dbReference type="EMBL" id="EJF47113.1"/>
    </source>
</evidence>
<dbReference type="GO" id="GO:0005975">
    <property type="term" value="P:carbohydrate metabolic process"/>
    <property type="evidence" value="ECO:0007669"/>
    <property type="project" value="InterPro"/>
</dbReference>
<dbReference type="Pfam" id="PF01915">
    <property type="entry name" value="Glyco_hydro_3_C"/>
    <property type="match status" value="1"/>
</dbReference>
<dbReference type="RefSeq" id="WP_008729969.1">
    <property type="nucleotide sequence ID" value="NZ_AKFT01000032.1"/>
</dbReference>
<dbReference type="Gene3D" id="3.20.20.300">
    <property type="entry name" value="Glycoside hydrolase, family 3, N-terminal domain"/>
    <property type="match status" value="1"/>
</dbReference>
<dbReference type="Pfam" id="PF00933">
    <property type="entry name" value="Glyco_hydro_3"/>
    <property type="match status" value="1"/>
</dbReference>
<accession>J1HNH7</accession>
<gene>
    <name evidence="4" type="ORF">HMPREF1318_1199</name>
</gene>
<dbReference type="InterPro" id="IPR036962">
    <property type="entry name" value="Glyco_hydro_3_N_sf"/>
</dbReference>
<dbReference type="InterPro" id="IPR036881">
    <property type="entry name" value="Glyco_hydro_3_C_sf"/>
</dbReference>
<dbReference type="SUPFAM" id="SSF51445">
    <property type="entry name" value="(Trans)glycosidases"/>
    <property type="match status" value="1"/>
</dbReference>
<evidence type="ECO:0000259" key="3">
    <source>
        <dbReference type="SMART" id="SM01217"/>
    </source>
</evidence>
<reference evidence="4 5" key="1">
    <citation type="submission" date="2012-05" db="EMBL/GenBank/DDBJ databases">
        <authorList>
            <person name="Harkins D.M."/>
            <person name="Madupu R."/>
            <person name="Durkin A.S."/>
            <person name="Torralba M."/>
            <person name="Methe B."/>
            <person name="Sutton G.G."/>
            <person name="Nelson K.E."/>
        </authorList>
    </citation>
    <scope>NUCLEOTIDE SEQUENCE [LARGE SCALE GENOMIC DNA]</scope>
    <source>
        <strain evidence="4 5">F0489</strain>
    </source>
</reference>
<evidence type="ECO:0000313" key="5">
    <source>
        <dbReference type="Proteomes" id="UP000002941"/>
    </source>
</evidence>
<organism evidence="4 5">
    <name type="scientific">Actinomyces massiliensis F0489</name>
    <dbReference type="NCBI Taxonomy" id="1125718"/>
    <lineage>
        <taxon>Bacteria</taxon>
        <taxon>Bacillati</taxon>
        <taxon>Actinomycetota</taxon>
        <taxon>Actinomycetes</taxon>
        <taxon>Actinomycetales</taxon>
        <taxon>Actinomycetaceae</taxon>
        <taxon>Actinomyces</taxon>
    </lineage>
</organism>
<name>J1HNH7_9ACTO</name>
<dbReference type="InterPro" id="IPR017853">
    <property type="entry name" value="GH"/>
</dbReference>
<sequence>MVLLRSDGSFPLRGTGALALYGSGARRTLKGGTGSGDVNSRHVVTIEEGLEKAGFTLTTKAWLDAYEVLHERTRADFIADIKAGAKAAGVPAVVHGMGAVMLEPEHDLPLGGEGAEGAGDEIAAIYVLARVSGEGSDRRPERGDVLLTDAEVRDILALNERYEKFLLVLNVGGVVDLTPVKDVGNILLLSQLGAAVGDAFADVLLGRAYPSGRLSTTWAAWEDYSAVGDFGDPDDTHYREGVYVGYRYFDSTGTAPLFPFGFGLGYTSFELAEPTVTIDGSRVTARVRVTNTGGRAGKEVVQVYVSVPPGRLDQPYQALAGFGNSAELAPGERQEVAVAFDLADLASYDEARAATVLEAGDYVVRVGASSRDTVPAAVIRLARTGVVRELHDVLGDPGFTDWRPADPIAVEVPDDAPRLTVEAADLRRADRCEPVDLAEALEFVKELSDDELSYIVLGDYREGAESAESQSIIGAAAQTLVGAAGQTTTRFADLPSLIMPDGPAGLRIAPEVGVDDDGVFALRSSLPADFNELMDDEGEKTLGAMAAMPDGSRIPERIVEQYTTAIPIGTAVAQSWNPELAESLGDLVATEMDRFGAHLWLAPAFNLHRSILCGRNFEYLSEDPLLAGRMAAGITRGVQKHPGRGVTVKHFAFNNQETNRLNSCSRVSKRAARDLYLRSFEIVIRQAQPHALMTSYNLLNGVHTSESAELLESILRQEWGFAGLVMTDWVVDGMTRPDCAYPRATAAATIKAGNELFMPGCEADRQDILAALRGGDDQVPLSRSELEKQAARVVRMARALGARRSS</sequence>
<dbReference type="InterPro" id="IPR001764">
    <property type="entry name" value="Glyco_hydro_3_N"/>
</dbReference>
<dbReference type="InterPro" id="IPR050288">
    <property type="entry name" value="Cellulose_deg_GH3"/>
</dbReference>
<dbReference type="SMART" id="SM01217">
    <property type="entry name" value="Fn3_like"/>
    <property type="match status" value="1"/>
</dbReference>
<dbReference type="PATRIC" id="fig|1125718.3.peg.468"/>
<dbReference type="OrthoDB" id="3187562at2"/>
<feature type="domain" description="Fibronectin type III-like" evidence="3">
    <location>
        <begin position="299"/>
        <end position="370"/>
    </location>
</feature>
<dbReference type="AlphaFoldDB" id="J1HNH7"/>
<evidence type="ECO:0000256" key="2">
    <source>
        <dbReference type="ARBA" id="ARBA00022801"/>
    </source>
</evidence>
<dbReference type="InterPro" id="IPR002772">
    <property type="entry name" value="Glyco_hydro_3_C"/>
</dbReference>
<evidence type="ECO:0000256" key="1">
    <source>
        <dbReference type="ARBA" id="ARBA00005336"/>
    </source>
</evidence>
<dbReference type="PRINTS" id="PR00133">
    <property type="entry name" value="GLHYDRLASE3"/>
</dbReference>
<dbReference type="Gene3D" id="2.60.40.10">
    <property type="entry name" value="Immunoglobulins"/>
    <property type="match status" value="1"/>
</dbReference>
<proteinExistence type="inferred from homology"/>
<dbReference type="eggNOG" id="COG1472">
    <property type="taxonomic scope" value="Bacteria"/>
</dbReference>
<keyword evidence="2 4" id="KW-0378">Hydrolase</keyword>
<dbReference type="SUPFAM" id="SSF52279">
    <property type="entry name" value="Beta-D-glucan exohydrolase, C-terminal domain"/>
    <property type="match status" value="1"/>
</dbReference>
<keyword evidence="5" id="KW-1185">Reference proteome</keyword>
<dbReference type="GO" id="GO:0004553">
    <property type="term" value="F:hydrolase activity, hydrolyzing O-glycosyl compounds"/>
    <property type="evidence" value="ECO:0007669"/>
    <property type="project" value="InterPro"/>
</dbReference>
<comment type="caution">
    <text evidence="4">The sequence shown here is derived from an EMBL/GenBank/DDBJ whole genome shotgun (WGS) entry which is preliminary data.</text>
</comment>
<dbReference type="EMBL" id="AKFT01000032">
    <property type="protein sequence ID" value="EJF47113.1"/>
    <property type="molecule type" value="Genomic_DNA"/>
</dbReference>
<protein>
    <submittedName>
        <fullName evidence="4">Glycosyl hydrolase family 3, N-terminal domain protein</fullName>
    </submittedName>
</protein>
<dbReference type="Gene3D" id="3.40.50.1700">
    <property type="entry name" value="Glycoside hydrolase family 3 C-terminal domain"/>
    <property type="match status" value="1"/>
</dbReference>
<dbReference type="PANTHER" id="PTHR42715">
    <property type="entry name" value="BETA-GLUCOSIDASE"/>
    <property type="match status" value="1"/>
</dbReference>
<comment type="similarity">
    <text evidence="1">Belongs to the glycosyl hydrolase 3 family.</text>
</comment>
<dbReference type="InterPro" id="IPR013783">
    <property type="entry name" value="Ig-like_fold"/>
</dbReference>
<dbReference type="PANTHER" id="PTHR42715:SF10">
    <property type="entry name" value="BETA-GLUCOSIDASE"/>
    <property type="match status" value="1"/>
</dbReference>
<dbReference type="Proteomes" id="UP000002941">
    <property type="component" value="Unassembled WGS sequence"/>
</dbReference>